<dbReference type="AlphaFoldDB" id="A0AAN8IUY7"/>
<accession>A0AAN8IUY7</accession>
<sequence length="63" mass="6970">MDLSDLSISCQLLHTVLCFFQAIECTLVISASNADPKRTFSTITRLTEGERSNSGTEILDNMM</sequence>
<dbReference type="Proteomes" id="UP001331761">
    <property type="component" value="Unassembled WGS sequence"/>
</dbReference>
<name>A0AAN8IUY7_TRICO</name>
<evidence type="ECO:0000313" key="1">
    <source>
        <dbReference type="EMBL" id="KAK5986926.1"/>
    </source>
</evidence>
<reference evidence="1 2" key="1">
    <citation type="submission" date="2019-10" db="EMBL/GenBank/DDBJ databases">
        <title>Assembly and Annotation for the nematode Trichostrongylus colubriformis.</title>
        <authorList>
            <person name="Martin J."/>
        </authorList>
    </citation>
    <scope>NUCLEOTIDE SEQUENCE [LARGE SCALE GENOMIC DNA]</scope>
    <source>
        <strain evidence="1">G859</strain>
        <tissue evidence="1">Whole worm</tissue>
    </source>
</reference>
<proteinExistence type="predicted"/>
<keyword evidence="2" id="KW-1185">Reference proteome</keyword>
<evidence type="ECO:0008006" key="3">
    <source>
        <dbReference type="Google" id="ProtNLM"/>
    </source>
</evidence>
<gene>
    <name evidence="1" type="ORF">GCK32_003450</name>
</gene>
<comment type="caution">
    <text evidence="1">The sequence shown here is derived from an EMBL/GenBank/DDBJ whole genome shotgun (WGS) entry which is preliminary data.</text>
</comment>
<protein>
    <recommendedName>
        <fullName evidence="3">HAT C-terminal dimerisation domain-containing protein</fullName>
    </recommendedName>
</protein>
<organism evidence="1 2">
    <name type="scientific">Trichostrongylus colubriformis</name>
    <name type="common">Black scour worm</name>
    <dbReference type="NCBI Taxonomy" id="6319"/>
    <lineage>
        <taxon>Eukaryota</taxon>
        <taxon>Metazoa</taxon>
        <taxon>Ecdysozoa</taxon>
        <taxon>Nematoda</taxon>
        <taxon>Chromadorea</taxon>
        <taxon>Rhabditida</taxon>
        <taxon>Rhabditina</taxon>
        <taxon>Rhabditomorpha</taxon>
        <taxon>Strongyloidea</taxon>
        <taxon>Trichostrongylidae</taxon>
        <taxon>Trichostrongylus</taxon>
    </lineage>
</organism>
<evidence type="ECO:0000313" key="2">
    <source>
        <dbReference type="Proteomes" id="UP001331761"/>
    </source>
</evidence>
<feature type="non-terminal residue" evidence="1">
    <location>
        <position position="63"/>
    </location>
</feature>
<dbReference type="EMBL" id="WIXE01000062">
    <property type="protein sequence ID" value="KAK5986926.1"/>
    <property type="molecule type" value="Genomic_DNA"/>
</dbReference>